<evidence type="ECO:0000256" key="9">
    <source>
        <dbReference type="ARBA" id="ARBA00032390"/>
    </source>
</evidence>
<dbReference type="GO" id="GO:0009253">
    <property type="term" value="P:peptidoglycan catabolic process"/>
    <property type="evidence" value="ECO:0007669"/>
    <property type="project" value="InterPro"/>
</dbReference>
<dbReference type="PANTHER" id="PTHR30417">
    <property type="entry name" value="N-ACETYLMURAMOYL-L-ALANINE AMIDASE AMID"/>
    <property type="match status" value="1"/>
</dbReference>
<keyword evidence="7" id="KW-0961">Cell wall biogenesis/degradation</keyword>
<dbReference type="EMBL" id="FOTR01000001">
    <property type="protein sequence ID" value="SFL38603.1"/>
    <property type="molecule type" value="Genomic_DNA"/>
</dbReference>
<accession>A0A1I4HAA2</accession>
<dbReference type="STRING" id="334253.SAMN04487943_101289"/>
<dbReference type="Gene3D" id="3.40.80.10">
    <property type="entry name" value="Peptidoglycan recognition protein-like"/>
    <property type="match status" value="1"/>
</dbReference>
<dbReference type="CDD" id="cd06583">
    <property type="entry name" value="PGRP"/>
    <property type="match status" value="1"/>
</dbReference>
<evidence type="ECO:0000256" key="5">
    <source>
        <dbReference type="ARBA" id="ARBA00022969"/>
    </source>
</evidence>
<evidence type="ECO:0000256" key="6">
    <source>
        <dbReference type="ARBA" id="ARBA00023287"/>
    </source>
</evidence>
<dbReference type="PANTHER" id="PTHR30417:SF11">
    <property type="entry name" value="N-ACETYLMURAMOYL-L-ALANINE AMIDASE XLYA"/>
    <property type="match status" value="1"/>
</dbReference>
<dbReference type="Pfam" id="PF01510">
    <property type="entry name" value="Amidase_2"/>
    <property type="match status" value="1"/>
</dbReference>
<name>A0A1I4HAA2_9BACI</name>
<dbReference type="RefSeq" id="WP_091480082.1">
    <property type="nucleotide sequence ID" value="NZ_FOTR01000001.1"/>
</dbReference>
<dbReference type="GO" id="GO:0009254">
    <property type="term" value="P:peptidoglycan turnover"/>
    <property type="evidence" value="ECO:0007669"/>
    <property type="project" value="TreeGrafter"/>
</dbReference>
<comment type="catalytic activity">
    <reaction evidence="1">
        <text>Hydrolyzes the link between N-acetylmuramoyl residues and L-amino acid residues in certain cell-wall glycopeptides.</text>
        <dbReference type="EC" id="3.5.1.28"/>
    </reaction>
</comment>
<evidence type="ECO:0000313" key="11">
    <source>
        <dbReference type="EMBL" id="SFL38603.1"/>
    </source>
</evidence>
<dbReference type="GO" id="GO:0030435">
    <property type="term" value="P:sporulation resulting in formation of a cellular spore"/>
    <property type="evidence" value="ECO:0007669"/>
    <property type="project" value="UniProtKB-KW"/>
</dbReference>
<keyword evidence="12" id="KW-1185">Reference proteome</keyword>
<keyword evidence="4" id="KW-0378">Hydrolase</keyword>
<proteinExistence type="inferred from homology"/>
<feature type="domain" description="N-acetylmuramoyl-L-alanine amidase" evidence="10">
    <location>
        <begin position="14"/>
        <end position="150"/>
    </location>
</feature>
<dbReference type="Proteomes" id="UP000198565">
    <property type="component" value="Unassembled WGS sequence"/>
</dbReference>
<comment type="similarity">
    <text evidence="2">Belongs to the N-acetylmuramoyl-L-alanine amidase 2 family.</text>
</comment>
<dbReference type="SMART" id="SM00644">
    <property type="entry name" value="Ami_2"/>
    <property type="match status" value="1"/>
</dbReference>
<dbReference type="InterPro" id="IPR002502">
    <property type="entry name" value="Amidase_domain"/>
</dbReference>
<dbReference type="InterPro" id="IPR036505">
    <property type="entry name" value="Amidase/PGRP_sf"/>
</dbReference>
<reference evidence="12" key="1">
    <citation type="submission" date="2016-10" db="EMBL/GenBank/DDBJ databases">
        <authorList>
            <person name="Varghese N."/>
            <person name="Submissions S."/>
        </authorList>
    </citation>
    <scope>NUCLEOTIDE SEQUENCE [LARGE SCALE GENOMIC DNA]</scope>
    <source>
        <strain evidence="12">CGMCC 1.4250</strain>
    </source>
</reference>
<keyword evidence="6" id="KW-0178">Competence</keyword>
<dbReference type="EC" id="3.5.1.28" evidence="3"/>
<dbReference type="GO" id="GO:0030420">
    <property type="term" value="P:establishment of competence for transformation"/>
    <property type="evidence" value="ECO:0007669"/>
    <property type="project" value="UniProtKB-KW"/>
</dbReference>
<dbReference type="GO" id="GO:0008745">
    <property type="term" value="F:N-acetylmuramoyl-L-alanine amidase activity"/>
    <property type="evidence" value="ECO:0007669"/>
    <property type="project" value="UniProtKB-EC"/>
</dbReference>
<dbReference type="OrthoDB" id="9794294at2"/>
<evidence type="ECO:0000256" key="4">
    <source>
        <dbReference type="ARBA" id="ARBA00022801"/>
    </source>
</evidence>
<evidence type="ECO:0000256" key="7">
    <source>
        <dbReference type="ARBA" id="ARBA00023316"/>
    </source>
</evidence>
<dbReference type="Gene3D" id="1.10.101.10">
    <property type="entry name" value="PGBD-like superfamily/PGBD"/>
    <property type="match status" value="1"/>
</dbReference>
<dbReference type="InterPro" id="IPR051206">
    <property type="entry name" value="NAMLAA_amidase_2"/>
</dbReference>
<sequence length="293" mass="32220">MVNIKKWIVPNGIANKVTYENNNGKKTVTIHQTGNTDKGANAVAHAKIQLNGNPREASWHYQADDTQVIQSFEDDAQCWHATDGRGPGNLDSIAIELCINSDGDYKKTLENGAELVKHLLDKHNLSINDVKQHHNWYPKNCPAQLRAGKGSISWNDFLSMVKGKAIEAPDSKVKSATTENKANLKVDGKWGNSTTRALQQYLDTVVDGIISDQVRNNVTNAFYGTTIDFGSGKKGSMAVKDLQSKIGAKVDGLLGPETIGLLQKYLGTTYDKKLSRPSIVVKELQRRLNEGTF</sequence>
<evidence type="ECO:0000256" key="1">
    <source>
        <dbReference type="ARBA" id="ARBA00001561"/>
    </source>
</evidence>
<evidence type="ECO:0000256" key="8">
    <source>
        <dbReference type="ARBA" id="ARBA00030881"/>
    </source>
</evidence>
<organism evidence="11 12">
    <name type="scientific">Gracilibacillus orientalis</name>
    <dbReference type="NCBI Taxonomy" id="334253"/>
    <lineage>
        <taxon>Bacteria</taxon>
        <taxon>Bacillati</taxon>
        <taxon>Bacillota</taxon>
        <taxon>Bacilli</taxon>
        <taxon>Bacillales</taxon>
        <taxon>Bacillaceae</taxon>
        <taxon>Gracilibacillus</taxon>
    </lineage>
</organism>
<keyword evidence="5" id="KW-0749">Sporulation</keyword>
<evidence type="ECO:0000256" key="2">
    <source>
        <dbReference type="ARBA" id="ARBA00007553"/>
    </source>
</evidence>
<dbReference type="AlphaFoldDB" id="A0A1I4HAA2"/>
<protein>
    <recommendedName>
        <fullName evidence="3">N-acetylmuramoyl-L-alanine amidase</fullName>
        <ecNumber evidence="3">3.5.1.28</ecNumber>
    </recommendedName>
    <alternativeName>
        <fullName evidence="9">Autolysin</fullName>
    </alternativeName>
    <alternativeName>
        <fullName evidence="8">Cell wall hydrolase</fullName>
    </alternativeName>
</protein>
<evidence type="ECO:0000259" key="10">
    <source>
        <dbReference type="SMART" id="SM00644"/>
    </source>
</evidence>
<dbReference type="GO" id="GO:0071555">
    <property type="term" value="P:cell wall organization"/>
    <property type="evidence" value="ECO:0007669"/>
    <property type="project" value="UniProtKB-KW"/>
</dbReference>
<dbReference type="InterPro" id="IPR036366">
    <property type="entry name" value="PGBDSf"/>
</dbReference>
<evidence type="ECO:0000256" key="3">
    <source>
        <dbReference type="ARBA" id="ARBA00011901"/>
    </source>
</evidence>
<evidence type="ECO:0000313" key="12">
    <source>
        <dbReference type="Proteomes" id="UP000198565"/>
    </source>
</evidence>
<gene>
    <name evidence="11" type="ORF">SAMN04487943_101289</name>
</gene>
<dbReference type="SUPFAM" id="SSF55846">
    <property type="entry name" value="N-acetylmuramoyl-L-alanine amidase-like"/>
    <property type="match status" value="1"/>
</dbReference>